<evidence type="ECO:0000256" key="1">
    <source>
        <dbReference type="ARBA" id="ARBA00023002"/>
    </source>
</evidence>
<dbReference type="InterPro" id="IPR046825">
    <property type="entry name" value="PDH_C"/>
</dbReference>
<name>A0ABM9NM65_9GAMM</name>
<dbReference type="PANTHER" id="PTHR21363:SF0">
    <property type="entry name" value="PREPHENATE DEHYDROGENASE [NADP(+)]"/>
    <property type="match status" value="1"/>
</dbReference>
<dbReference type="RefSeq" id="WP_348758236.1">
    <property type="nucleotide sequence ID" value="NZ_OZ026884.1"/>
</dbReference>
<evidence type="ECO:0000313" key="3">
    <source>
        <dbReference type="EMBL" id="CAL1241743.1"/>
    </source>
</evidence>
<organism evidence="3 4">
    <name type="scientific">Candidatus Methylocalor cossyra</name>
    <dbReference type="NCBI Taxonomy" id="3108543"/>
    <lineage>
        <taxon>Bacteria</taxon>
        <taxon>Pseudomonadati</taxon>
        <taxon>Pseudomonadota</taxon>
        <taxon>Gammaproteobacteria</taxon>
        <taxon>Methylococcales</taxon>
        <taxon>Methylococcaceae</taxon>
        <taxon>Candidatus Methylocalor</taxon>
    </lineage>
</organism>
<accession>A0ABM9NM65</accession>
<dbReference type="Pfam" id="PF02153">
    <property type="entry name" value="PDH_N"/>
    <property type="match status" value="1"/>
</dbReference>
<reference evidence="3 4" key="1">
    <citation type="submission" date="2024-04" db="EMBL/GenBank/DDBJ databases">
        <authorList>
            <person name="Cremers G."/>
        </authorList>
    </citation>
    <scope>NUCLEOTIDE SEQUENCE [LARGE SCALE GENOMIC DNA]</scope>
    <source>
        <strain evidence="3">MeCH1-AG</strain>
    </source>
</reference>
<dbReference type="InterPro" id="IPR003099">
    <property type="entry name" value="Prephen_DH"/>
</dbReference>
<dbReference type="InterPro" id="IPR008927">
    <property type="entry name" value="6-PGluconate_DH-like_C_sf"/>
</dbReference>
<keyword evidence="1" id="KW-0560">Oxidoreductase</keyword>
<dbReference type="PROSITE" id="PS51176">
    <property type="entry name" value="PDH_ADH"/>
    <property type="match status" value="1"/>
</dbReference>
<feature type="domain" description="Prephenate/arogenate dehydrogenase" evidence="2">
    <location>
        <begin position="3"/>
        <end position="291"/>
    </location>
</feature>
<dbReference type="EMBL" id="OZ026884">
    <property type="protein sequence ID" value="CAL1241743.1"/>
    <property type="molecule type" value="Genomic_DNA"/>
</dbReference>
<keyword evidence="4" id="KW-1185">Reference proteome</keyword>
<gene>
    <name evidence="3" type="ORF">MECH1_V1_2967</name>
</gene>
<dbReference type="InterPro" id="IPR050812">
    <property type="entry name" value="Preph/Arog_dehydrog"/>
</dbReference>
<sequence length="297" mass="31369">MMERIAIIGVGLIGGSVALAARAGGLARTVVGVDANADNLRTALDLGVIDHAYDDAAEAARGCDLVLIATPVGAIEAVLHTLQPAWAAGRVYSDAGSTKGSVIAAARRVFGRVPANFVPGHPIAGAERSGVEAASAELYRGRRVILTPLAETDPAALQQVETFWSGLGARVSHMPPDQHDAVLAATSHLPHVLAFVLADLLGHKDRQGEIFQYAAGGFRDFTRIASSDPTMWLDICLANGEAIVPLLEEYRDALGNVADWIANRATGELRALFTGARAARQRFLNQVEQVEREPDAA</sequence>
<dbReference type="SUPFAM" id="SSF48179">
    <property type="entry name" value="6-phosphogluconate dehydrogenase C-terminal domain-like"/>
    <property type="match status" value="1"/>
</dbReference>
<proteinExistence type="predicted"/>
<evidence type="ECO:0000313" key="4">
    <source>
        <dbReference type="Proteomes" id="UP001497493"/>
    </source>
</evidence>
<dbReference type="PANTHER" id="PTHR21363">
    <property type="entry name" value="PREPHENATE DEHYDROGENASE"/>
    <property type="match status" value="1"/>
</dbReference>
<dbReference type="Gene3D" id="1.10.3660.10">
    <property type="entry name" value="6-phosphogluconate dehydrogenase C-terminal like domain"/>
    <property type="match status" value="1"/>
</dbReference>
<dbReference type="InterPro" id="IPR036291">
    <property type="entry name" value="NAD(P)-bd_dom_sf"/>
</dbReference>
<protein>
    <submittedName>
        <fullName evidence="3">Prephenate dehydrogenase</fullName>
    </submittedName>
</protein>
<dbReference type="Pfam" id="PF20463">
    <property type="entry name" value="PDH_C"/>
    <property type="match status" value="1"/>
</dbReference>
<dbReference type="Gene3D" id="3.40.50.720">
    <property type="entry name" value="NAD(P)-binding Rossmann-like Domain"/>
    <property type="match status" value="1"/>
</dbReference>
<evidence type="ECO:0000259" key="2">
    <source>
        <dbReference type="PROSITE" id="PS51176"/>
    </source>
</evidence>
<dbReference type="Proteomes" id="UP001497493">
    <property type="component" value="Chromosome"/>
</dbReference>
<dbReference type="SUPFAM" id="SSF51735">
    <property type="entry name" value="NAD(P)-binding Rossmann-fold domains"/>
    <property type="match status" value="1"/>
</dbReference>
<dbReference type="InterPro" id="IPR046826">
    <property type="entry name" value="PDH_N"/>
</dbReference>